<protein>
    <submittedName>
        <fullName evidence="1">Uncharacterized protein</fullName>
    </submittedName>
</protein>
<name>Q3V0V2_MOUSE</name>
<organism evidence="1">
    <name type="scientific">Mus musculus</name>
    <name type="common">Mouse</name>
    <dbReference type="NCBI Taxonomy" id="10090"/>
    <lineage>
        <taxon>Eukaryota</taxon>
        <taxon>Metazoa</taxon>
        <taxon>Chordata</taxon>
        <taxon>Craniata</taxon>
        <taxon>Vertebrata</taxon>
        <taxon>Euteleostomi</taxon>
        <taxon>Mammalia</taxon>
        <taxon>Eutheria</taxon>
        <taxon>Euarchontoglires</taxon>
        <taxon>Glires</taxon>
        <taxon>Rodentia</taxon>
        <taxon>Myomorpha</taxon>
        <taxon>Muroidea</taxon>
        <taxon>Muridae</taxon>
        <taxon>Murinae</taxon>
        <taxon>Mus</taxon>
        <taxon>Mus</taxon>
    </lineage>
</organism>
<reference evidence="1" key="1">
    <citation type="journal article" date="1999" name="Methods Enzymol.">
        <title>High-efficiency full-length cDNA cloning.</title>
        <authorList>
            <person name="Carninci P."/>
            <person name="Hayashizaki Y."/>
        </authorList>
    </citation>
    <scope>NUCLEOTIDE SEQUENCE</scope>
    <source>
        <strain evidence="1">C57BL/6J</strain>
        <tissue evidence="1">Testis</tissue>
    </source>
</reference>
<dbReference type="AlphaFoldDB" id="Q3V0V2"/>
<dbReference type="EMBL" id="AK132879">
    <property type="protein sequence ID" value="BAE21401.1"/>
    <property type="molecule type" value="mRNA"/>
</dbReference>
<sequence>MYLSEMEIQRQGRKSLPHFSVLPTVPMQLCSGNVTYPYIKEPADSMHLIAQKNSHIIIREITLEVSFPWLTNLRGKTSEKQEMLELVAAMQWYCAVISKCVQRCTQIRKLGPAVHTVYYRKWPLFLRPNGQLPCDTCVHRYTQIRKLGPAIHTRYYRKWPL</sequence>
<evidence type="ECO:0000313" key="2">
    <source>
        <dbReference type="MGI" id="MGI:2445175"/>
    </source>
</evidence>
<evidence type="ECO:0000313" key="1">
    <source>
        <dbReference type="EMBL" id="BAE21401.1"/>
    </source>
</evidence>
<reference evidence="1" key="7">
    <citation type="journal article" date="2005" name="Science">
        <title>The Transcriptional Landscape of the Mammalian Genome.</title>
        <authorList>
            <consortium name="The FANTOM Consortium"/>
            <consortium name="Riken Genome Exploration Research Group and Genome Science Group (Genome Network Project Core Group)"/>
        </authorList>
    </citation>
    <scope>NUCLEOTIDE SEQUENCE</scope>
    <source>
        <strain evidence="1">C57BL/6J</strain>
        <tissue evidence="1">Testis</tissue>
    </source>
</reference>
<reference evidence="1" key="2">
    <citation type="journal article" date="2000" name="Genome Res.">
        <title>Normalization and subtraction of cap-trapper-selected cDNAs to prepare full-length cDNA libraries for rapid discovery of new genes.</title>
        <authorList>
            <person name="Carninci P."/>
            <person name="Shibata Y."/>
            <person name="Hayatsu N."/>
            <person name="Sugahara Y."/>
            <person name="Shibata K."/>
            <person name="Itoh M."/>
            <person name="Konno H."/>
            <person name="Okazaki Y."/>
            <person name="Muramatsu M."/>
            <person name="Hayashizaki Y."/>
        </authorList>
    </citation>
    <scope>NUCLEOTIDE SEQUENCE</scope>
    <source>
        <strain evidence="1">C57BL/6J</strain>
        <tissue evidence="1">Testis</tissue>
    </source>
</reference>
<proteinExistence type="evidence at transcript level"/>
<dbReference type="MGI" id="MGI:2445175">
    <property type="gene designation" value="Arhgap20"/>
</dbReference>
<dbReference type="AGR" id="MGI:2445175"/>
<reference evidence="1" key="3">
    <citation type="journal article" date="2000" name="Genome Res.">
        <title>RIKEN integrated sequence analysis (RISA) system--384-format sequencing pipeline with 384 multicapillary sequencer.</title>
        <authorList>
            <person name="Shibata K."/>
            <person name="Itoh M."/>
            <person name="Aizawa K."/>
            <person name="Nagaoka S."/>
            <person name="Sasaki N."/>
            <person name="Carninci P."/>
            <person name="Konno H."/>
            <person name="Akiyama J."/>
            <person name="Nishi K."/>
            <person name="Kitsunai T."/>
            <person name="Tashiro H."/>
            <person name="Itoh M."/>
            <person name="Sumi N."/>
            <person name="Ishii Y."/>
            <person name="Nakamura S."/>
            <person name="Hazama M."/>
            <person name="Nishine T."/>
            <person name="Harada A."/>
            <person name="Yamamoto R."/>
            <person name="Matsumoto H."/>
            <person name="Sakaguchi S."/>
            <person name="Ikegami T."/>
            <person name="Kashiwagi K."/>
            <person name="Fujiwake S."/>
            <person name="Inoue K."/>
            <person name="Togawa Y."/>
            <person name="Izawa M."/>
            <person name="Ohara E."/>
            <person name="Watahiki M."/>
            <person name="Yoneda Y."/>
            <person name="Ishikawa T."/>
            <person name="Ozawa K."/>
            <person name="Tanaka T."/>
            <person name="Matsuura S."/>
            <person name="Kawai J."/>
            <person name="Okazaki Y."/>
            <person name="Muramatsu M."/>
            <person name="Inoue Y."/>
            <person name="Kira A."/>
            <person name="Hayashizaki Y."/>
        </authorList>
    </citation>
    <scope>NUCLEOTIDE SEQUENCE</scope>
    <source>
        <strain evidence="1">C57BL/6J</strain>
        <tissue evidence="1">Testis</tissue>
    </source>
</reference>
<accession>Q3V0V2</accession>
<reference evidence="1" key="8">
    <citation type="journal article" date="2005" name="Science">
        <title>Antisense Transcription in the Mammalian Transcriptome.</title>
        <authorList>
            <consortium name="RIKEN Genome Exploration Research Group and Genome Science Group (Genome Network Project Core Group) and the FANTOM Consortium"/>
        </authorList>
    </citation>
    <scope>NUCLEOTIDE SEQUENCE</scope>
    <source>
        <strain evidence="1">C57BL/6J</strain>
        <tissue evidence="1">Testis</tissue>
    </source>
</reference>
<gene>
    <name evidence="2" type="primary">Arhgap20</name>
</gene>
<reference evidence="1" key="5">
    <citation type="journal article" date="2002" name="Nature">
        <title>Analysis of the mouse transcriptome based on functional annotation of 60,770 full-length cDNAs.</title>
        <authorList>
            <consortium name="The FANTOM Consortium and the RIKEN Genome Exploration Research Group Phase I and II Team"/>
        </authorList>
    </citation>
    <scope>NUCLEOTIDE SEQUENCE</scope>
    <source>
        <strain evidence="1">C57BL/6J</strain>
        <tissue evidence="1">Testis</tissue>
    </source>
</reference>
<reference evidence="1" key="6">
    <citation type="submission" date="2004-03" db="EMBL/GenBank/DDBJ databases">
        <authorList>
            <person name="Arakawa T."/>
            <person name="Carninci P."/>
            <person name="Fukuda S."/>
            <person name="Hashizume W."/>
            <person name="Hayashida K."/>
            <person name="Hori F."/>
            <person name="Iida J."/>
            <person name="Imamura K."/>
            <person name="Imotani K."/>
            <person name="Itoh M."/>
            <person name="Kanagawa S."/>
            <person name="Kawai J."/>
            <person name="Kojima M."/>
            <person name="Konno H."/>
            <person name="Murata M."/>
            <person name="Nakamura M."/>
            <person name="Ninomiya N."/>
            <person name="Nishiyori H."/>
            <person name="Nomura K."/>
            <person name="Ohno M."/>
            <person name="Sakazume N."/>
            <person name="Sano H."/>
            <person name="Sasaki D."/>
            <person name="Shibata K."/>
            <person name="Shiraki T."/>
            <person name="Tagami M."/>
            <person name="Tagami Y."/>
            <person name="Waki K."/>
            <person name="Watahiki A."/>
            <person name="Muramatsu M."/>
            <person name="Hayashizaki Y."/>
        </authorList>
    </citation>
    <scope>NUCLEOTIDE SEQUENCE</scope>
    <source>
        <strain evidence="1">C57BL/6J</strain>
        <tissue evidence="1">Testis</tissue>
    </source>
</reference>
<reference evidence="1" key="4">
    <citation type="journal article" date="2001" name="Nature">
        <title>Functional annotation of a full-length mouse cDNA collection.</title>
        <authorList>
            <consortium name="The RIKEN Genome Exploration Research Group Phase II Team and the FANTOM Consortium"/>
        </authorList>
    </citation>
    <scope>NUCLEOTIDE SEQUENCE</scope>
    <source>
        <strain evidence="1">C57BL/6J</strain>
        <tissue evidence="1">Testis</tissue>
    </source>
</reference>